<reference evidence="12" key="1">
    <citation type="journal article" date="2022" name="G3 (Bethesda)">
        <title>High quality genome of the basidiomycete yeast Dioszegia hungarica PDD-24b-2 isolated from cloud water.</title>
        <authorList>
            <person name="Jarrige D."/>
            <person name="Haridas S."/>
            <person name="Bleykasten-Grosshans C."/>
            <person name="Joly M."/>
            <person name="Nadalig T."/>
            <person name="Sancelme M."/>
            <person name="Vuilleumier S."/>
            <person name="Grigoriev I.V."/>
            <person name="Amato P."/>
            <person name="Bringel F."/>
        </authorList>
    </citation>
    <scope>NUCLEOTIDE SEQUENCE</scope>
    <source>
        <strain evidence="12">PDD-24b-2</strain>
    </source>
</reference>
<dbReference type="Pfam" id="PF21262">
    <property type="entry name" value="RRP40_S1"/>
    <property type="match status" value="1"/>
</dbReference>
<evidence type="ECO:0000313" key="13">
    <source>
        <dbReference type="Proteomes" id="UP001164286"/>
    </source>
</evidence>
<dbReference type="GO" id="GO:0071035">
    <property type="term" value="P:nuclear polyadenylation-dependent rRNA catabolic process"/>
    <property type="evidence" value="ECO:0007669"/>
    <property type="project" value="TreeGrafter"/>
</dbReference>
<dbReference type="Gene3D" id="2.40.50.140">
    <property type="entry name" value="Nucleic acid-binding proteins"/>
    <property type="match status" value="1"/>
</dbReference>
<keyword evidence="13" id="KW-1185">Reference proteome</keyword>
<dbReference type="GO" id="GO:0010468">
    <property type="term" value="P:regulation of gene expression"/>
    <property type="evidence" value="ECO:0007669"/>
    <property type="project" value="UniProtKB-ARBA"/>
</dbReference>
<gene>
    <name evidence="12" type="ORF">MKK02DRAFT_35671</name>
</gene>
<dbReference type="GO" id="GO:0005730">
    <property type="term" value="C:nucleolus"/>
    <property type="evidence" value="ECO:0007669"/>
    <property type="project" value="UniProtKB-SubCell"/>
</dbReference>
<dbReference type="CDD" id="cd05790">
    <property type="entry name" value="S1_Rrp40"/>
    <property type="match status" value="1"/>
</dbReference>
<dbReference type="CDD" id="cd22526">
    <property type="entry name" value="KH-I_Rrp40"/>
    <property type="match status" value="1"/>
</dbReference>
<dbReference type="InterPro" id="IPR012340">
    <property type="entry name" value="NA-bd_OB-fold"/>
</dbReference>
<dbReference type="FunFam" id="3.30.1370.10:FF:000038">
    <property type="entry name" value="exosome complex component RRP40"/>
    <property type="match status" value="1"/>
</dbReference>
<accession>A0AA38H342</accession>
<comment type="similarity">
    <text evidence="3">Belongs to the RRP40 family.</text>
</comment>
<keyword evidence="7" id="KW-0694">RNA-binding</keyword>
<dbReference type="InterPro" id="IPR049469">
    <property type="entry name" value="RRP40_KH-I"/>
</dbReference>
<dbReference type="GO" id="GO:0071038">
    <property type="term" value="P:TRAMP-dependent tRNA surveillance pathway"/>
    <property type="evidence" value="ECO:0007669"/>
    <property type="project" value="TreeGrafter"/>
</dbReference>
<proteinExistence type="inferred from homology"/>
<evidence type="ECO:0000256" key="5">
    <source>
        <dbReference type="ARBA" id="ARBA00022552"/>
    </source>
</evidence>
<evidence type="ECO:0000256" key="1">
    <source>
        <dbReference type="ARBA" id="ARBA00004496"/>
    </source>
</evidence>
<evidence type="ECO:0000256" key="8">
    <source>
        <dbReference type="ARBA" id="ARBA00023242"/>
    </source>
</evidence>
<keyword evidence="5" id="KW-0698">rRNA processing</keyword>
<evidence type="ECO:0000256" key="9">
    <source>
        <dbReference type="ARBA" id="ARBA00030615"/>
    </source>
</evidence>
<dbReference type="Proteomes" id="UP001164286">
    <property type="component" value="Unassembled WGS sequence"/>
</dbReference>
<feature type="domain" description="K Homology" evidence="10">
    <location>
        <begin position="165"/>
        <end position="212"/>
    </location>
</feature>
<sequence>MTLVLPGDTVSLPSTSALTLGPGISASSSRSSDPYAGPSADASSSFIATRLGLLSSQKGKGKDTSESYWVDGRSKRYIPAQRELVLGTVIARHSEGFRVDLGSSQMASLDALAFEGATKRSKPNLKVGMLVYARVSLANRDMETEIECFDAASGKAEGFGELKGGLMITTSLEFARQLLTPKHPLLPALAAQFPFEIAVGMNGRIWFKAGDVSQTIAIKRVLERAEKGEVGTGKEEVGRAVREFAA</sequence>
<evidence type="ECO:0000256" key="3">
    <source>
        <dbReference type="ARBA" id="ARBA00007841"/>
    </source>
</evidence>
<feature type="domain" description="Exosome complex exonuclease Rrp40 N-terminal" evidence="11">
    <location>
        <begin position="18"/>
        <end position="76"/>
    </location>
</feature>
<dbReference type="Pfam" id="PF18311">
    <property type="entry name" value="Rrp40_N"/>
    <property type="match status" value="1"/>
</dbReference>
<comment type="subcellular location">
    <subcellularLocation>
        <location evidence="1">Cytoplasm</location>
    </subcellularLocation>
    <subcellularLocation>
        <location evidence="2">Nucleus</location>
        <location evidence="2">Nucleolus</location>
    </subcellularLocation>
</comment>
<dbReference type="InterPro" id="IPR004088">
    <property type="entry name" value="KH_dom_type_1"/>
</dbReference>
<dbReference type="GeneID" id="77728443"/>
<evidence type="ECO:0000256" key="2">
    <source>
        <dbReference type="ARBA" id="ARBA00004604"/>
    </source>
</evidence>
<dbReference type="GO" id="GO:0003723">
    <property type="term" value="F:RNA binding"/>
    <property type="evidence" value="ECO:0007669"/>
    <property type="project" value="UniProtKB-KW"/>
</dbReference>
<dbReference type="GO" id="GO:0071051">
    <property type="term" value="P:poly(A)-dependent snoRNA 3'-end processing"/>
    <property type="evidence" value="ECO:0007669"/>
    <property type="project" value="TreeGrafter"/>
</dbReference>
<evidence type="ECO:0000259" key="11">
    <source>
        <dbReference type="Pfam" id="PF18311"/>
    </source>
</evidence>
<dbReference type="SUPFAM" id="SSF50249">
    <property type="entry name" value="Nucleic acid-binding proteins"/>
    <property type="match status" value="1"/>
</dbReference>
<keyword evidence="8" id="KW-0539">Nucleus</keyword>
<comment type="caution">
    <text evidence="12">The sequence shown here is derived from an EMBL/GenBank/DDBJ whole genome shotgun (WGS) entry which is preliminary data.</text>
</comment>
<dbReference type="InterPro" id="IPR037319">
    <property type="entry name" value="Rrp40_S1"/>
</dbReference>
<dbReference type="PANTHER" id="PTHR21321:SF1">
    <property type="entry name" value="EXOSOME COMPLEX COMPONENT RRP40"/>
    <property type="match status" value="1"/>
</dbReference>
<dbReference type="GO" id="GO:0000467">
    <property type="term" value="P:exonucleolytic trimming to generate mature 3'-end of 5.8S rRNA from tricistronic rRNA transcript (SSU-rRNA, 5.8S rRNA, LSU-rRNA)"/>
    <property type="evidence" value="ECO:0007669"/>
    <property type="project" value="TreeGrafter"/>
</dbReference>
<dbReference type="SUPFAM" id="SSF54791">
    <property type="entry name" value="Eukaryotic type KH-domain (KH-domain type I)"/>
    <property type="match status" value="1"/>
</dbReference>
<dbReference type="InterPro" id="IPR041054">
    <property type="entry name" value="Rrp40_N_euk"/>
</dbReference>
<protein>
    <recommendedName>
        <fullName evidence="9">Ribosomal RNA-processing protein 40</fullName>
    </recommendedName>
</protein>
<dbReference type="GO" id="GO:0034475">
    <property type="term" value="P:U4 snRNA 3'-end processing"/>
    <property type="evidence" value="ECO:0007669"/>
    <property type="project" value="TreeGrafter"/>
</dbReference>
<evidence type="ECO:0000256" key="7">
    <source>
        <dbReference type="ARBA" id="ARBA00022884"/>
    </source>
</evidence>
<evidence type="ECO:0000313" key="12">
    <source>
        <dbReference type="EMBL" id="KAI9631954.1"/>
    </source>
</evidence>
<dbReference type="GO" id="GO:0000177">
    <property type="term" value="C:cytoplasmic exosome (RNase complex)"/>
    <property type="evidence" value="ECO:0007669"/>
    <property type="project" value="TreeGrafter"/>
</dbReference>
<organism evidence="12 13">
    <name type="scientific">Dioszegia hungarica</name>
    <dbReference type="NCBI Taxonomy" id="4972"/>
    <lineage>
        <taxon>Eukaryota</taxon>
        <taxon>Fungi</taxon>
        <taxon>Dikarya</taxon>
        <taxon>Basidiomycota</taxon>
        <taxon>Agaricomycotina</taxon>
        <taxon>Tremellomycetes</taxon>
        <taxon>Tremellales</taxon>
        <taxon>Bulleribasidiaceae</taxon>
        <taxon>Dioszegia</taxon>
    </lineage>
</organism>
<dbReference type="RefSeq" id="XP_052941731.1">
    <property type="nucleotide sequence ID" value="XM_053089238.1"/>
</dbReference>
<evidence type="ECO:0000256" key="6">
    <source>
        <dbReference type="ARBA" id="ARBA00022835"/>
    </source>
</evidence>
<dbReference type="InterPro" id="IPR026699">
    <property type="entry name" value="Exosome_RNA_bind1/RRP40/RRP4"/>
</dbReference>
<dbReference type="Pfam" id="PF15985">
    <property type="entry name" value="KH_6"/>
    <property type="match status" value="1"/>
</dbReference>
<dbReference type="EMBL" id="JAKWFO010000016">
    <property type="protein sequence ID" value="KAI9631954.1"/>
    <property type="molecule type" value="Genomic_DNA"/>
</dbReference>
<dbReference type="FunFam" id="2.40.50.140:FF:000112">
    <property type="entry name" value="Exosome complex component RRP40"/>
    <property type="match status" value="1"/>
</dbReference>
<dbReference type="Gene3D" id="3.30.1370.10">
    <property type="entry name" value="K Homology domain, type 1"/>
    <property type="match status" value="1"/>
</dbReference>
<dbReference type="AlphaFoldDB" id="A0AA38H342"/>
<evidence type="ECO:0000256" key="4">
    <source>
        <dbReference type="ARBA" id="ARBA00022490"/>
    </source>
</evidence>
<dbReference type="PANTHER" id="PTHR21321">
    <property type="entry name" value="PNAS-3 RELATED"/>
    <property type="match status" value="1"/>
</dbReference>
<dbReference type="GO" id="GO:0071034">
    <property type="term" value="P:CUT catabolic process"/>
    <property type="evidence" value="ECO:0007669"/>
    <property type="project" value="TreeGrafter"/>
</dbReference>
<keyword evidence="6" id="KW-0271">Exosome</keyword>
<name>A0AA38H342_9TREE</name>
<dbReference type="InterPro" id="IPR036612">
    <property type="entry name" value="KH_dom_type_1_sf"/>
</dbReference>
<keyword evidence="4" id="KW-0963">Cytoplasm</keyword>
<dbReference type="GO" id="GO:0000176">
    <property type="term" value="C:nuclear exosome (RNase complex)"/>
    <property type="evidence" value="ECO:0007669"/>
    <property type="project" value="TreeGrafter"/>
</dbReference>
<evidence type="ECO:0000259" key="10">
    <source>
        <dbReference type="Pfam" id="PF15985"/>
    </source>
</evidence>